<reference evidence="2 3" key="1">
    <citation type="submission" date="2019-04" db="EMBL/GenBank/DDBJ databases">
        <title>Psychroflexus halotolerans sp. nov., isolated from a marine solar saltern.</title>
        <authorList>
            <person name="Feng X."/>
        </authorList>
    </citation>
    <scope>NUCLEOTIDE SEQUENCE [LARGE SCALE GENOMIC DNA]</scope>
    <source>
        <strain evidence="2 3">WDS2C27</strain>
    </source>
</reference>
<sequence length="130" mass="15124">MMIKYNKKRLLLIKIYSFVVGILFLINLWALFTEDDSYLNIITTILLIGFCVGPLFYQVARYDDHKITAQFGWPKIYYKDIIDVKYFAGDILIKSDKRSIGINTQVADKSSLYEFASILEQKTGYELNLT</sequence>
<comment type="caution">
    <text evidence="2">The sequence shown here is derived from an EMBL/GenBank/DDBJ whole genome shotgun (WGS) entry which is preliminary data.</text>
</comment>
<dbReference type="OrthoDB" id="1452529at2"/>
<dbReference type="RefSeq" id="WP_138930926.1">
    <property type="nucleotide sequence ID" value="NZ_SWMU01000001.1"/>
</dbReference>
<feature type="transmembrane region" description="Helical" evidence="1">
    <location>
        <begin position="12"/>
        <end position="32"/>
    </location>
</feature>
<protein>
    <submittedName>
        <fullName evidence="2">Uncharacterized protein</fullName>
    </submittedName>
</protein>
<keyword evidence="1" id="KW-0472">Membrane</keyword>
<dbReference type="Proteomes" id="UP000306552">
    <property type="component" value="Unassembled WGS sequence"/>
</dbReference>
<gene>
    <name evidence="2" type="ORF">FCN74_02040</name>
</gene>
<evidence type="ECO:0000313" key="2">
    <source>
        <dbReference type="EMBL" id="TKS57223.1"/>
    </source>
</evidence>
<keyword evidence="3" id="KW-1185">Reference proteome</keyword>
<proteinExistence type="predicted"/>
<dbReference type="AlphaFoldDB" id="A0A4U5TSX6"/>
<keyword evidence="1" id="KW-0812">Transmembrane</keyword>
<organism evidence="2 3">
    <name type="scientific">Mesohalobacter halotolerans</name>
    <dbReference type="NCBI Taxonomy" id="1883405"/>
    <lineage>
        <taxon>Bacteria</taxon>
        <taxon>Pseudomonadati</taxon>
        <taxon>Bacteroidota</taxon>
        <taxon>Flavobacteriia</taxon>
        <taxon>Flavobacteriales</taxon>
        <taxon>Flavobacteriaceae</taxon>
        <taxon>Mesohalobacter</taxon>
    </lineage>
</organism>
<dbReference type="EMBL" id="SWMU01000001">
    <property type="protein sequence ID" value="TKS57223.1"/>
    <property type="molecule type" value="Genomic_DNA"/>
</dbReference>
<evidence type="ECO:0000313" key="3">
    <source>
        <dbReference type="Proteomes" id="UP000306552"/>
    </source>
</evidence>
<name>A0A4U5TSX6_9FLAO</name>
<keyword evidence="1" id="KW-1133">Transmembrane helix</keyword>
<feature type="transmembrane region" description="Helical" evidence="1">
    <location>
        <begin position="38"/>
        <end position="57"/>
    </location>
</feature>
<accession>A0A4U5TSX6</accession>
<evidence type="ECO:0000256" key="1">
    <source>
        <dbReference type="SAM" id="Phobius"/>
    </source>
</evidence>